<keyword evidence="10" id="KW-1185">Reference proteome</keyword>
<name>A0ABD3CII0_9LAMI</name>
<gene>
    <name evidence="9" type="ORF">CASFOL_026353</name>
</gene>
<organism evidence="9 10">
    <name type="scientific">Castilleja foliolosa</name>
    <dbReference type="NCBI Taxonomy" id="1961234"/>
    <lineage>
        <taxon>Eukaryota</taxon>
        <taxon>Viridiplantae</taxon>
        <taxon>Streptophyta</taxon>
        <taxon>Embryophyta</taxon>
        <taxon>Tracheophyta</taxon>
        <taxon>Spermatophyta</taxon>
        <taxon>Magnoliopsida</taxon>
        <taxon>eudicotyledons</taxon>
        <taxon>Gunneridae</taxon>
        <taxon>Pentapetalae</taxon>
        <taxon>asterids</taxon>
        <taxon>lamiids</taxon>
        <taxon>Lamiales</taxon>
        <taxon>Orobanchaceae</taxon>
        <taxon>Pedicularideae</taxon>
        <taxon>Castillejinae</taxon>
        <taxon>Castilleja</taxon>
    </lineage>
</organism>
<dbReference type="InterPro" id="IPR004330">
    <property type="entry name" value="FAR1_DNA_bnd_dom"/>
</dbReference>
<feature type="compositionally biased region" description="Polar residues" evidence="7">
    <location>
        <begin position="75"/>
        <end position="90"/>
    </location>
</feature>
<dbReference type="PANTHER" id="PTHR31669">
    <property type="entry name" value="PROTEIN FAR1-RELATED SEQUENCE 10-RELATED"/>
    <property type="match status" value="1"/>
</dbReference>
<dbReference type="GO" id="GO:0005634">
    <property type="term" value="C:nucleus"/>
    <property type="evidence" value="ECO:0007669"/>
    <property type="project" value="UniProtKB-SubCell"/>
</dbReference>
<sequence length="790" mass="91471">MALSAGVTNDDDINQIIEDPSFSYDAEVAFVHEKALLRQESDSYGMDDDSESTYSCLNSSSEEKSIDSEAEHELTSQYGSSSVDHNGLTNDSRDNDNMVDVEVNQREPDGQIIKDNEPDEYIVPKLSVEFESEDHAYKCYNKFALLEGFSIRKDFVNRSKVTGLVVSRRYTCHRQGYGSTTKKRENKNRKETRTGCLAHMTITRQPNGKYRVIHFETRHNHEFVTPLTAHLLPSQKRISFVEAVEANTNPVPDGVPKLGMGFESDDHAYEFYNAYAGRVGFSVRKDYVNRSKIDGAVASRRYTCFREGFRQNDKRGSKVKRPRKETRVGCMAQLVISRQSDGRYRVTHFEETHNHELVPACKVGMLRSQKKHELLLAENQNDDVYDCVDLKMSLESKRARDLNRDEAEIVHNYFRCKKLKDPSFVYCVQLDVDEEMSNLFWADEKMLSDYVYFGDVICFDTTYLKNKDYRPLVLLFGINNHKQILVFGAAFLYDDTVQSFKWLFRTFLKTMSGKTPKTILSDKDAVISNALVSEFPEAQHRLCVWQMYQNTLQHLNQVVASSASFTSDLCSCYFNPDEEGFVNSWKIMLDSYGLWENEWLHGIFEERNKWALPYSKHIFSADIETALLSEISFTILRKYLKPESHVLQYVKHFGRVVNDCRYKELEANYDMSQQMPRLMGDVIMLKQLRLVYTPIIFKAFQQEYENCLNNVVNQCVETVNSVEYKVSMYGQVRQYAVLCNSDDDLVACSCMKFESVGILCSHALKVLDYRNVKMVPSRYILKRWTRDSRA</sequence>
<dbReference type="InterPro" id="IPR007527">
    <property type="entry name" value="Znf_SWIM"/>
</dbReference>
<feature type="compositionally biased region" description="Basic and acidic residues" evidence="7">
    <location>
        <begin position="61"/>
        <end position="74"/>
    </location>
</feature>
<dbReference type="EMBL" id="JAVIJP010000034">
    <property type="protein sequence ID" value="KAL3629131.1"/>
    <property type="molecule type" value="Genomic_DNA"/>
</dbReference>
<keyword evidence="3 5" id="KW-0863">Zinc-finger</keyword>
<evidence type="ECO:0000256" key="3">
    <source>
        <dbReference type="ARBA" id="ARBA00022771"/>
    </source>
</evidence>
<feature type="region of interest" description="Disordered" evidence="7">
    <location>
        <begin position="41"/>
        <end position="97"/>
    </location>
</feature>
<evidence type="ECO:0000256" key="2">
    <source>
        <dbReference type="ARBA" id="ARBA00022723"/>
    </source>
</evidence>
<evidence type="ECO:0000256" key="4">
    <source>
        <dbReference type="ARBA" id="ARBA00022833"/>
    </source>
</evidence>
<evidence type="ECO:0000313" key="9">
    <source>
        <dbReference type="EMBL" id="KAL3629131.1"/>
    </source>
</evidence>
<protein>
    <recommendedName>
        <fullName evidence="6">Protein FAR1-RELATED SEQUENCE</fullName>
    </recommendedName>
</protein>
<keyword evidence="4 6" id="KW-0862">Zinc</keyword>
<dbReference type="GO" id="GO:0008270">
    <property type="term" value="F:zinc ion binding"/>
    <property type="evidence" value="ECO:0007669"/>
    <property type="project" value="UniProtKB-UniRule"/>
</dbReference>
<keyword evidence="2 6" id="KW-0479">Metal-binding</keyword>
<comment type="similarity">
    <text evidence="1 6">Belongs to the FHY3/FAR1 family.</text>
</comment>
<evidence type="ECO:0000256" key="7">
    <source>
        <dbReference type="SAM" id="MobiDB-lite"/>
    </source>
</evidence>
<comment type="caution">
    <text evidence="9">The sequence shown here is derived from an EMBL/GenBank/DDBJ whole genome shotgun (WGS) entry which is preliminary data.</text>
</comment>
<evidence type="ECO:0000256" key="6">
    <source>
        <dbReference type="RuleBase" id="RU367018"/>
    </source>
</evidence>
<dbReference type="GO" id="GO:0006355">
    <property type="term" value="P:regulation of DNA-templated transcription"/>
    <property type="evidence" value="ECO:0007669"/>
    <property type="project" value="UniProtKB-UniRule"/>
</dbReference>
<dbReference type="Proteomes" id="UP001632038">
    <property type="component" value="Unassembled WGS sequence"/>
</dbReference>
<proteinExistence type="inferred from homology"/>
<comment type="function">
    <text evidence="6">Putative transcription activator involved in regulating light control of development.</text>
</comment>
<dbReference type="InterPro" id="IPR018289">
    <property type="entry name" value="MULE_transposase_dom"/>
</dbReference>
<dbReference type="PANTHER" id="PTHR31669:SF281">
    <property type="entry name" value="PROTEIN FAR1-RELATED SEQUENCE"/>
    <property type="match status" value="1"/>
</dbReference>
<evidence type="ECO:0000313" key="10">
    <source>
        <dbReference type="Proteomes" id="UP001632038"/>
    </source>
</evidence>
<dbReference type="Pfam" id="PF10551">
    <property type="entry name" value="MULE"/>
    <property type="match status" value="1"/>
</dbReference>
<reference evidence="10" key="1">
    <citation type="journal article" date="2024" name="IScience">
        <title>Strigolactones Initiate the Formation of Haustorium-like Structures in Castilleja.</title>
        <authorList>
            <person name="Buerger M."/>
            <person name="Peterson D."/>
            <person name="Chory J."/>
        </authorList>
    </citation>
    <scope>NUCLEOTIDE SEQUENCE [LARGE SCALE GENOMIC DNA]</scope>
</reference>
<dbReference type="PROSITE" id="PS50966">
    <property type="entry name" value="ZF_SWIM"/>
    <property type="match status" value="1"/>
</dbReference>
<accession>A0ABD3CII0</accession>
<dbReference type="AlphaFoldDB" id="A0ABD3CII0"/>
<comment type="subcellular location">
    <subcellularLocation>
        <location evidence="6">Nucleus</location>
    </subcellularLocation>
</comment>
<dbReference type="InterPro" id="IPR006564">
    <property type="entry name" value="Znf_PMZ"/>
</dbReference>
<keyword evidence="6" id="KW-0539">Nucleus</keyword>
<evidence type="ECO:0000259" key="8">
    <source>
        <dbReference type="PROSITE" id="PS50966"/>
    </source>
</evidence>
<evidence type="ECO:0000256" key="1">
    <source>
        <dbReference type="ARBA" id="ARBA00005889"/>
    </source>
</evidence>
<dbReference type="InterPro" id="IPR031052">
    <property type="entry name" value="FHY3/FAR1"/>
</dbReference>
<dbReference type="Pfam" id="PF03101">
    <property type="entry name" value="FAR1"/>
    <property type="match status" value="2"/>
</dbReference>
<dbReference type="SMART" id="SM00575">
    <property type="entry name" value="ZnF_PMZ"/>
    <property type="match status" value="1"/>
</dbReference>
<evidence type="ECO:0000256" key="5">
    <source>
        <dbReference type="PROSITE-ProRule" id="PRU00325"/>
    </source>
</evidence>
<feature type="domain" description="SWIM-type" evidence="8">
    <location>
        <begin position="735"/>
        <end position="771"/>
    </location>
</feature>